<proteinExistence type="predicted"/>
<name>A0ABY7DEB4_MYAAR</name>
<dbReference type="Proteomes" id="UP001164746">
    <property type="component" value="Chromosome 2"/>
</dbReference>
<keyword evidence="2" id="KW-1185">Reference proteome</keyword>
<gene>
    <name evidence="1" type="ORF">MAR_028041</name>
</gene>
<evidence type="ECO:0000313" key="2">
    <source>
        <dbReference type="Proteomes" id="UP001164746"/>
    </source>
</evidence>
<reference evidence="1" key="1">
    <citation type="submission" date="2022-11" db="EMBL/GenBank/DDBJ databases">
        <title>Centuries of genome instability and evolution in soft-shell clam transmissible cancer (bioRxiv).</title>
        <authorList>
            <person name="Hart S.F.M."/>
            <person name="Yonemitsu M.A."/>
            <person name="Giersch R.M."/>
            <person name="Beal B.F."/>
            <person name="Arriagada G."/>
            <person name="Davis B.W."/>
            <person name="Ostrander E.A."/>
            <person name="Goff S.P."/>
            <person name="Metzger M.J."/>
        </authorList>
    </citation>
    <scope>NUCLEOTIDE SEQUENCE</scope>
    <source>
        <strain evidence="1">MELC-2E11</strain>
        <tissue evidence="1">Siphon/mantle</tissue>
    </source>
</reference>
<sequence length="62" mass="7096">MAFSCVNPPYQDVFASIIQPLTDAQKFELLSTSWDEAHCCSFPSRFSGGKLRKAQNVWFRTH</sequence>
<organism evidence="1 2">
    <name type="scientific">Mya arenaria</name>
    <name type="common">Soft-shell clam</name>
    <dbReference type="NCBI Taxonomy" id="6604"/>
    <lineage>
        <taxon>Eukaryota</taxon>
        <taxon>Metazoa</taxon>
        <taxon>Spiralia</taxon>
        <taxon>Lophotrochozoa</taxon>
        <taxon>Mollusca</taxon>
        <taxon>Bivalvia</taxon>
        <taxon>Autobranchia</taxon>
        <taxon>Heteroconchia</taxon>
        <taxon>Euheterodonta</taxon>
        <taxon>Imparidentia</taxon>
        <taxon>Neoheterodontei</taxon>
        <taxon>Myida</taxon>
        <taxon>Myoidea</taxon>
        <taxon>Myidae</taxon>
        <taxon>Mya</taxon>
    </lineage>
</organism>
<dbReference type="EMBL" id="CP111013">
    <property type="protein sequence ID" value="WAQ95351.1"/>
    <property type="molecule type" value="Genomic_DNA"/>
</dbReference>
<protein>
    <submittedName>
        <fullName evidence="1">Uncharacterized protein</fullName>
    </submittedName>
</protein>
<accession>A0ABY7DEB4</accession>
<evidence type="ECO:0000313" key="1">
    <source>
        <dbReference type="EMBL" id="WAQ95351.1"/>
    </source>
</evidence>